<sequence length="139" mass="16140">MTKRYPLIIENVGDDTFMLLSRGHHNIHEFMKTIRLQGFDWSLGVPLHVWLKAVPNRETGGSTYHHCDPETLGAFPATFVSEASGREQYQNMVMWTGRNLREVIEFTGKCSQFDEWFRLCRKYCSKSDNAGHQIQLICE</sequence>
<name>A0A3G4VL76_9VIBR</name>
<dbReference type="Proteomes" id="UP000279760">
    <property type="component" value="Plasmid unnamed"/>
</dbReference>
<dbReference type="AlphaFoldDB" id="A0A3G4VL76"/>
<proteinExistence type="predicted"/>
<dbReference type="EMBL" id="CP033579">
    <property type="protein sequence ID" value="AYV24959.1"/>
    <property type="molecule type" value="Genomic_DNA"/>
</dbReference>
<accession>A0A3G4VL76</accession>
<keyword evidence="1" id="KW-0614">Plasmid</keyword>
<protein>
    <submittedName>
        <fullName evidence="1">Uncharacterized protein</fullName>
    </submittedName>
</protein>
<reference evidence="1 2" key="1">
    <citation type="submission" date="2018-11" db="EMBL/GenBank/DDBJ databases">
        <title>Complete Genome Sequence of Vbrio mediterranei 117-T6: a Potential Pathogen Bacteria Isolated from the Conchocelis of Pyropia.</title>
        <authorList>
            <person name="Liu Q."/>
        </authorList>
    </citation>
    <scope>NUCLEOTIDE SEQUENCE [LARGE SCALE GENOMIC DNA]</scope>
    <source>
        <strain evidence="1 2">117-T6</strain>
        <plasmid evidence="1 2">unnamed</plasmid>
    </source>
</reference>
<evidence type="ECO:0000313" key="2">
    <source>
        <dbReference type="Proteomes" id="UP000279760"/>
    </source>
</evidence>
<evidence type="ECO:0000313" key="1">
    <source>
        <dbReference type="EMBL" id="AYV24959.1"/>
    </source>
</evidence>
<organism evidence="1 2">
    <name type="scientific">Vibrio mediterranei</name>
    <dbReference type="NCBI Taxonomy" id="689"/>
    <lineage>
        <taxon>Bacteria</taxon>
        <taxon>Pseudomonadati</taxon>
        <taxon>Pseudomonadota</taxon>
        <taxon>Gammaproteobacteria</taxon>
        <taxon>Vibrionales</taxon>
        <taxon>Vibrionaceae</taxon>
        <taxon>Vibrio</taxon>
    </lineage>
</organism>
<geneLocation type="plasmid" evidence="1">
    <name>unnamed</name>
</geneLocation>
<dbReference type="RefSeq" id="WP_124942257.1">
    <property type="nucleotide sequence ID" value="NZ_CP033579.1"/>
</dbReference>
<gene>
    <name evidence="1" type="ORF">ECB94_26915</name>
</gene>